<gene>
    <name evidence="1" type="ORF">BofuT4_uP096020.1</name>
</gene>
<sequence length="50" mass="5335">MYPILTLRMSAYPSSNLSTYQQHDGSSSPARCTPDLSAGICSSRSSASHN</sequence>
<dbReference type="InParanoid" id="G2YDP6"/>
<proteinExistence type="predicted"/>
<evidence type="ECO:0000313" key="2">
    <source>
        <dbReference type="Proteomes" id="UP000008177"/>
    </source>
</evidence>
<protein>
    <submittedName>
        <fullName evidence="1">Uncharacterized protein</fullName>
    </submittedName>
</protein>
<dbReference type="HOGENOM" id="CLU_3124829_0_0_1"/>
<accession>G2YDP6</accession>
<dbReference type="EMBL" id="FQ790321">
    <property type="protein sequence ID" value="CCD49894.1"/>
    <property type="molecule type" value="Genomic_DNA"/>
</dbReference>
<dbReference type="Proteomes" id="UP000008177">
    <property type="component" value="Unplaced contigs"/>
</dbReference>
<organism evidence="1 2">
    <name type="scientific">Botryotinia fuckeliana (strain T4)</name>
    <name type="common">Noble rot fungus</name>
    <name type="synonym">Botrytis cinerea</name>
    <dbReference type="NCBI Taxonomy" id="999810"/>
    <lineage>
        <taxon>Eukaryota</taxon>
        <taxon>Fungi</taxon>
        <taxon>Dikarya</taxon>
        <taxon>Ascomycota</taxon>
        <taxon>Pezizomycotina</taxon>
        <taxon>Leotiomycetes</taxon>
        <taxon>Helotiales</taxon>
        <taxon>Sclerotiniaceae</taxon>
        <taxon>Botrytis</taxon>
    </lineage>
</organism>
<dbReference type="AlphaFoldDB" id="G2YDP6"/>
<reference evidence="2" key="1">
    <citation type="journal article" date="2011" name="PLoS Genet.">
        <title>Genomic analysis of the necrotrophic fungal pathogens Sclerotinia sclerotiorum and Botrytis cinerea.</title>
        <authorList>
            <person name="Amselem J."/>
            <person name="Cuomo C.A."/>
            <person name="van Kan J.A."/>
            <person name="Viaud M."/>
            <person name="Benito E.P."/>
            <person name="Couloux A."/>
            <person name="Coutinho P.M."/>
            <person name="de Vries R.P."/>
            <person name="Dyer P.S."/>
            <person name="Fillinger S."/>
            <person name="Fournier E."/>
            <person name="Gout L."/>
            <person name="Hahn M."/>
            <person name="Kohn L."/>
            <person name="Lapalu N."/>
            <person name="Plummer K.M."/>
            <person name="Pradier J.M."/>
            <person name="Quevillon E."/>
            <person name="Sharon A."/>
            <person name="Simon A."/>
            <person name="ten Have A."/>
            <person name="Tudzynski B."/>
            <person name="Tudzynski P."/>
            <person name="Wincker P."/>
            <person name="Andrew M."/>
            <person name="Anthouard V."/>
            <person name="Beever R.E."/>
            <person name="Beffa R."/>
            <person name="Benoit I."/>
            <person name="Bouzid O."/>
            <person name="Brault B."/>
            <person name="Chen Z."/>
            <person name="Choquer M."/>
            <person name="Collemare J."/>
            <person name="Cotton P."/>
            <person name="Danchin E.G."/>
            <person name="Da Silva C."/>
            <person name="Gautier A."/>
            <person name="Giraud C."/>
            <person name="Giraud T."/>
            <person name="Gonzalez C."/>
            <person name="Grossetete S."/>
            <person name="Guldener U."/>
            <person name="Henrissat B."/>
            <person name="Howlett B.J."/>
            <person name="Kodira C."/>
            <person name="Kretschmer M."/>
            <person name="Lappartient A."/>
            <person name="Leroch M."/>
            <person name="Levis C."/>
            <person name="Mauceli E."/>
            <person name="Neuveglise C."/>
            <person name="Oeser B."/>
            <person name="Pearson M."/>
            <person name="Poulain J."/>
            <person name="Poussereau N."/>
            <person name="Quesneville H."/>
            <person name="Rascle C."/>
            <person name="Schumacher J."/>
            <person name="Segurens B."/>
            <person name="Sexton A."/>
            <person name="Silva E."/>
            <person name="Sirven C."/>
            <person name="Soanes D.M."/>
            <person name="Talbot N.J."/>
            <person name="Templeton M."/>
            <person name="Yandava C."/>
            <person name="Yarden O."/>
            <person name="Zeng Q."/>
            <person name="Rollins J.A."/>
            <person name="Lebrun M.H."/>
            <person name="Dickman M."/>
        </authorList>
    </citation>
    <scope>NUCLEOTIDE SEQUENCE [LARGE SCALE GENOMIC DNA]</scope>
    <source>
        <strain evidence="2">T4</strain>
    </source>
</reference>
<evidence type="ECO:0000313" key="1">
    <source>
        <dbReference type="EMBL" id="CCD49894.1"/>
    </source>
</evidence>
<name>G2YDP6_BOTF4</name>